<dbReference type="SUPFAM" id="SSF52047">
    <property type="entry name" value="RNI-like"/>
    <property type="match status" value="1"/>
</dbReference>
<dbReference type="InterPro" id="IPR032675">
    <property type="entry name" value="LRR_dom_sf"/>
</dbReference>
<name>A0AAW0B9B8_9AGAR</name>
<dbReference type="Proteomes" id="UP001362999">
    <property type="component" value="Unassembled WGS sequence"/>
</dbReference>
<gene>
    <name evidence="2" type="ORF">R3P38DRAFT_1118245</name>
</gene>
<accession>A0AAW0B9B8</accession>
<evidence type="ECO:0000256" key="1">
    <source>
        <dbReference type="SAM" id="Coils"/>
    </source>
</evidence>
<organism evidence="2 3">
    <name type="scientific">Favolaschia claudopus</name>
    <dbReference type="NCBI Taxonomy" id="2862362"/>
    <lineage>
        <taxon>Eukaryota</taxon>
        <taxon>Fungi</taxon>
        <taxon>Dikarya</taxon>
        <taxon>Basidiomycota</taxon>
        <taxon>Agaricomycotina</taxon>
        <taxon>Agaricomycetes</taxon>
        <taxon>Agaricomycetidae</taxon>
        <taxon>Agaricales</taxon>
        <taxon>Marasmiineae</taxon>
        <taxon>Mycenaceae</taxon>
        <taxon>Favolaschia</taxon>
    </lineage>
</organism>
<dbReference type="Gene3D" id="3.80.10.10">
    <property type="entry name" value="Ribonuclease Inhibitor"/>
    <property type="match status" value="1"/>
</dbReference>
<feature type="coiled-coil region" evidence="1">
    <location>
        <begin position="21"/>
        <end position="48"/>
    </location>
</feature>
<reference evidence="2 3" key="1">
    <citation type="journal article" date="2024" name="J Genomics">
        <title>Draft genome sequencing and assembly of Favolaschia claudopus CIRM-BRFM 2984 isolated from oak limbs.</title>
        <authorList>
            <person name="Navarro D."/>
            <person name="Drula E."/>
            <person name="Chaduli D."/>
            <person name="Cazenave R."/>
            <person name="Ahrendt S."/>
            <person name="Wang J."/>
            <person name="Lipzen A."/>
            <person name="Daum C."/>
            <person name="Barry K."/>
            <person name="Grigoriev I.V."/>
            <person name="Favel A."/>
            <person name="Rosso M.N."/>
            <person name="Martin F."/>
        </authorList>
    </citation>
    <scope>NUCLEOTIDE SEQUENCE [LARGE SCALE GENOMIC DNA]</scope>
    <source>
        <strain evidence="2 3">CIRM-BRFM 2984</strain>
    </source>
</reference>
<keyword evidence="3" id="KW-1185">Reference proteome</keyword>
<keyword evidence="1" id="KW-0175">Coiled coil</keyword>
<evidence type="ECO:0000313" key="3">
    <source>
        <dbReference type="Proteomes" id="UP001362999"/>
    </source>
</evidence>
<sequence>MAMSQIQQDLDSKVTKLRQHIDQLSSTIETQRRLLIDLEEQQSEARQTLNAFLDPMARLPFEIQSQIFVGMISNSYDPIPDLEKVPLVLLGVCKLWRAVALATPKLWAKIQMEDLPRGPDYSELCRMWLERAGSLPLSLTVHGSLWLEEPVQNLMKQYARRLDALTLYLTTDRGVDTFTRQMRLGGFHSLKTATVTSECETYFRLVNDWVQLLRSSPLLVKYSLENIMYAVDEEHLLANPLPREPLVHSSLQELRLGDTQGHGLWRVRGSSARILNYLTLPALTTLHLSCYDITKDEFTSFLARSSAPLSSLSMVVPLLGWLPGVLPEYFQYTPSLTNLQLVLSHRSGYLPLIVFHEAMRTPQFLPGLHSLTYFMVSGNNLDYQALIFGLTSRRDSALKSFHLNLASDDPNHDYSVDLPNEECMAALRGLVSEGMEIHVGPLTKNML</sequence>
<dbReference type="EMBL" id="JAWWNJ010000037">
    <property type="protein sequence ID" value="KAK7022407.1"/>
    <property type="molecule type" value="Genomic_DNA"/>
</dbReference>
<evidence type="ECO:0000313" key="2">
    <source>
        <dbReference type="EMBL" id="KAK7022407.1"/>
    </source>
</evidence>
<protein>
    <submittedName>
        <fullName evidence="2">F-box domain-containing protein</fullName>
    </submittedName>
</protein>
<comment type="caution">
    <text evidence="2">The sequence shown here is derived from an EMBL/GenBank/DDBJ whole genome shotgun (WGS) entry which is preliminary data.</text>
</comment>
<dbReference type="AlphaFoldDB" id="A0AAW0B9B8"/>
<proteinExistence type="predicted"/>